<sequence>MDIPKKRIRYSRASSARKKLKFSDDPDEIRILYVDTFDMFNVGHLRQLEKCKKLFVNGSLIVGIIGDENGRRKCLMSEYERGACVSQCHWVTDTICPCPTNITIHFLEDYFIDYLIVNEGEENDPKYSELKAAERIWPMKPVETLSTNDLLIRFIKKNDDFIERCLDKNISRHKLGIGIAKEWMIQSKITCKKVGNFFGKIKNYFSEELDEIKSVGETIASTILNIKKQTEKIMKNYVEIFEEKTEEFEEIVEQKFTANSQDQLF</sequence>
<dbReference type="GO" id="GO:0031210">
    <property type="term" value="F:phosphatidylcholine binding"/>
    <property type="evidence" value="ECO:0007669"/>
    <property type="project" value="TreeGrafter"/>
</dbReference>
<keyword evidence="4" id="KW-1185">Reference proteome</keyword>
<dbReference type="SUPFAM" id="SSF52374">
    <property type="entry name" value="Nucleotidylyl transferase"/>
    <property type="match status" value="1"/>
</dbReference>
<evidence type="ECO:0000256" key="1">
    <source>
        <dbReference type="ARBA" id="ARBA00026101"/>
    </source>
</evidence>
<dbReference type="NCBIfam" id="TIGR00125">
    <property type="entry name" value="cyt_tran_rel"/>
    <property type="match status" value="1"/>
</dbReference>
<protein>
    <recommendedName>
        <fullName evidence="1">choline-phosphate cytidylyltransferase</fullName>
        <ecNumber evidence="1">2.7.7.15</ecNumber>
    </recommendedName>
</protein>
<evidence type="ECO:0000313" key="3">
    <source>
        <dbReference type="EMBL" id="CAG9320120.1"/>
    </source>
</evidence>
<dbReference type="GO" id="GO:0004105">
    <property type="term" value="F:choline-phosphate cytidylyltransferase activity"/>
    <property type="evidence" value="ECO:0007669"/>
    <property type="project" value="UniProtKB-EC"/>
</dbReference>
<evidence type="ECO:0000259" key="2">
    <source>
        <dbReference type="Pfam" id="PF01467"/>
    </source>
</evidence>
<dbReference type="Proteomes" id="UP001162131">
    <property type="component" value="Unassembled WGS sequence"/>
</dbReference>
<accession>A0AAU9IZX1</accession>
<dbReference type="PANTHER" id="PTHR10739">
    <property type="entry name" value="CYTIDYLYLTRANSFERASE"/>
    <property type="match status" value="1"/>
</dbReference>
<dbReference type="InterPro" id="IPR004821">
    <property type="entry name" value="Cyt_trans-like"/>
</dbReference>
<dbReference type="InterPro" id="IPR045049">
    <property type="entry name" value="Pcy1-like"/>
</dbReference>
<dbReference type="PANTHER" id="PTHR10739:SF13">
    <property type="entry name" value="CHOLINE-PHOSPHATE CYTIDYLYLTRANSFERASE"/>
    <property type="match status" value="1"/>
</dbReference>
<dbReference type="Gene3D" id="3.40.50.620">
    <property type="entry name" value="HUPs"/>
    <property type="match status" value="1"/>
</dbReference>
<feature type="domain" description="Cytidyltransferase-like" evidence="2">
    <location>
        <begin position="34"/>
        <end position="119"/>
    </location>
</feature>
<name>A0AAU9IZX1_9CILI</name>
<evidence type="ECO:0000313" key="4">
    <source>
        <dbReference type="Proteomes" id="UP001162131"/>
    </source>
</evidence>
<organism evidence="3 4">
    <name type="scientific">Blepharisma stoltei</name>
    <dbReference type="NCBI Taxonomy" id="1481888"/>
    <lineage>
        <taxon>Eukaryota</taxon>
        <taxon>Sar</taxon>
        <taxon>Alveolata</taxon>
        <taxon>Ciliophora</taxon>
        <taxon>Postciliodesmatophora</taxon>
        <taxon>Heterotrichea</taxon>
        <taxon>Heterotrichida</taxon>
        <taxon>Blepharismidae</taxon>
        <taxon>Blepharisma</taxon>
    </lineage>
</organism>
<reference evidence="3" key="1">
    <citation type="submission" date="2021-09" db="EMBL/GenBank/DDBJ databases">
        <authorList>
            <consortium name="AG Swart"/>
            <person name="Singh M."/>
            <person name="Singh A."/>
            <person name="Seah K."/>
            <person name="Emmerich C."/>
        </authorList>
    </citation>
    <scope>NUCLEOTIDE SEQUENCE</scope>
    <source>
        <strain evidence="3">ATCC30299</strain>
    </source>
</reference>
<dbReference type="EMBL" id="CAJZBQ010000024">
    <property type="protein sequence ID" value="CAG9320120.1"/>
    <property type="molecule type" value="Genomic_DNA"/>
</dbReference>
<gene>
    <name evidence="3" type="ORF">BSTOLATCC_MIC25355</name>
</gene>
<comment type="caution">
    <text evidence="3">The sequence shown here is derived from an EMBL/GenBank/DDBJ whole genome shotgun (WGS) entry which is preliminary data.</text>
</comment>
<dbReference type="AlphaFoldDB" id="A0AAU9IZX1"/>
<dbReference type="Pfam" id="PF01467">
    <property type="entry name" value="CTP_transf_like"/>
    <property type="match status" value="1"/>
</dbReference>
<dbReference type="InterPro" id="IPR014729">
    <property type="entry name" value="Rossmann-like_a/b/a_fold"/>
</dbReference>
<dbReference type="EC" id="2.7.7.15" evidence="1"/>
<proteinExistence type="predicted"/>